<dbReference type="InterPro" id="IPR036869">
    <property type="entry name" value="J_dom_sf"/>
</dbReference>
<feature type="transmembrane region" description="Helical" evidence="3">
    <location>
        <begin position="231"/>
        <end position="253"/>
    </location>
</feature>
<feature type="transmembrane region" description="Helical" evidence="3">
    <location>
        <begin position="168"/>
        <end position="185"/>
    </location>
</feature>
<keyword evidence="1" id="KW-0143">Chaperone</keyword>
<organism evidence="5 6">
    <name type="scientific">Laccaria amethystina LaAM-08-1</name>
    <dbReference type="NCBI Taxonomy" id="1095629"/>
    <lineage>
        <taxon>Eukaryota</taxon>
        <taxon>Fungi</taxon>
        <taxon>Dikarya</taxon>
        <taxon>Basidiomycota</taxon>
        <taxon>Agaricomycotina</taxon>
        <taxon>Agaricomycetes</taxon>
        <taxon>Agaricomycetidae</taxon>
        <taxon>Agaricales</taxon>
        <taxon>Agaricineae</taxon>
        <taxon>Hydnangiaceae</taxon>
        <taxon>Laccaria</taxon>
    </lineage>
</organism>
<dbReference type="InterPro" id="IPR001623">
    <property type="entry name" value="DnaJ_domain"/>
</dbReference>
<feature type="region of interest" description="Disordered" evidence="2">
    <location>
        <begin position="392"/>
        <end position="434"/>
    </location>
</feature>
<dbReference type="GO" id="GO:0005783">
    <property type="term" value="C:endoplasmic reticulum"/>
    <property type="evidence" value="ECO:0007669"/>
    <property type="project" value="TreeGrafter"/>
</dbReference>
<accession>A0A0C9Y332</accession>
<dbReference type="PROSITE" id="PS50076">
    <property type="entry name" value="DNAJ_2"/>
    <property type="match status" value="1"/>
</dbReference>
<gene>
    <name evidence="5" type="ORF">K443DRAFT_677567</name>
</gene>
<dbReference type="CDD" id="cd06257">
    <property type="entry name" value="DnaJ"/>
    <property type="match status" value="1"/>
</dbReference>
<dbReference type="InterPro" id="IPR051948">
    <property type="entry name" value="Hsp70_co-chaperone_J-domain"/>
</dbReference>
<feature type="transmembrane region" description="Helical" evidence="3">
    <location>
        <begin position="51"/>
        <end position="68"/>
    </location>
</feature>
<dbReference type="GO" id="GO:0051087">
    <property type="term" value="F:protein-folding chaperone binding"/>
    <property type="evidence" value="ECO:0007669"/>
    <property type="project" value="TreeGrafter"/>
</dbReference>
<feature type="transmembrane region" description="Helical" evidence="3">
    <location>
        <begin position="191"/>
        <end position="210"/>
    </location>
</feature>
<dbReference type="Pfam" id="PF00226">
    <property type="entry name" value="DnaJ"/>
    <property type="match status" value="1"/>
</dbReference>
<dbReference type="PANTHER" id="PTHR44360">
    <property type="entry name" value="DNAJ HOMOLOG SUBFAMILY B MEMBER 9"/>
    <property type="match status" value="1"/>
</dbReference>
<dbReference type="Gene3D" id="1.10.287.110">
    <property type="entry name" value="DnaJ domain"/>
    <property type="match status" value="1"/>
</dbReference>
<evidence type="ECO:0000259" key="4">
    <source>
        <dbReference type="PROSITE" id="PS50076"/>
    </source>
</evidence>
<keyword evidence="3" id="KW-1133">Transmembrane helix</keyword>
<dbReference type="PANTHER" id="PTHR44360:SF1">
    <property type="entry name" value="DNAJ HOMOLOG SUBFAMILY B MEMBER 9"/>
    <property type="match status" value="1"/>
</dbReference>
<keyword evidence="3" id="KW-0472">Membrane</keyword>
<evidence type="ECO:0000256" key="1">
    <source>
        <dbReference type="ARBA" id="ARBA00023186"/>
    </source>
</evidence>
<dbReference type="GO" id="GO:0036503">
    <property type="term" value="P:ERAD pathway"/>
    <property type="evidence" value="ECO:0007669"/>
    <property type="project" value="TreeGrafter"/>
</dbReference>
<dbReference type="PRINTS" id="PR00625">
    <property type="entry name" value="JDOMAIN"/>
</dbReference>
<keyword evidence="6" id="KW-1185">Reference proteome</keyword>
<dbReference type="SUPFAM" id="SSF46565">
    <property type="entry name" value="Chaperone J-domain"/>
    <property type="match status" value="1"/>
</dbReference>
<dbReference type="STRING" id="1095629.A0A0C9Y332"/>
<keyword evidence="3" id="KW-0812">Transmembrane</keyword>
<evidence type="ECO:0000313" key="6">
    <source>
        <dbReference type="Proteomes" id="UP000054477"/>
    </source>
</evidence>
<dbReference type="Proteomes" id="UP000054477">
    <property type="component" value="Unassembled WGS sequence"/>
</dbReference>
<evidence type="ECO:0000256" key="3">
    <source>
        <dbReference type="SAM" id="Phobius"/>
    </source>
</evidence>
<dbReference type="EMBL" id="KN838592">
    <property type="protein sequence ID" value="KIK02493.1"/>
    <property type="molecule type" value="Genomic_DNA"/>
</dbReference>
<evidence type="ECO:0000313" key="5">
    <source>
        <dbReference type="EMBL" id="KIK02493.1"/>
    </source>
</evidence>
<name>A0A0C9Y332_9AGAR</name>
<reference evidence="6" key="2">
    <citation type="submission" date="2015-01" db="EMBL/GenBank/DDBJ databases">
        <title>Evolutionary Origins and Diversification of the Mycorrhizal Mutualists.</title>
        <authorList>
            <consortium name="DOE Joint Genome Institute"/>
            <consortium name="Mycorrhizal Genomics Consortium"/>
            <person name="Kohler A."/>
            <person name="Kuo A."/>
            <person name="Nagy L.G."/>
            <person name="Floudas D."/>
            <person name="Copeland A."/>
            <person name="Barry K.W."/>
            <person name="Cichocki N."/>
            <person name="Veneault-Fourrey C."/>
            <person name="LaButti K."/>
            <person name="Lindquist E.A."/>
            <person name="Lipzen A."/>
            <person name="Lundell T."/>
            <person name="Morin E."/>
            <person name="Murat C."/>
            <person name="Riley R."/>
            <person name="Ohm R."/>
            <person name="Sun H."/>
            <person name="Tunlid A."/>
            <person name="Henrissat B."/>
            <person name="Grigoriev I.V."/>
            <person name="Hibbett D.S."/>
            <person name="Martin F."/>
        </authorList>
    </citation>
    <scope>NUCLEOTIDE SEQUENCE [LARGE SCALE GENOMIC DNA]</scope>
    <source>
        <strain evidence="6">LaAM-08-1</strain>
    </source>
</reference>
<protein>
    <recommendedName>
        <fullName evidence="4">J domain-containing protein</fullName>
    </recommendedName>
</protein>
<evidence type="ECO:0000256" key="2">
    <source>
        <dbReference type="SAM" id="MobiDB-lite"/>
    </source>
</evidence>
<sequence>MDSLLSLGGWSIIPDLVTKHLLDFLYRKPLLSPYFRLTPAAPGTPQYRKHYGYTFAFVVLGYLLYNMVQSARAMEPNFYQILGASPNADETELKLAFRQFVKRNHPDRPEIGKNGEERFMMVRDAFEALKDPVVRFAYDRFGPVVLPWRKHCSTMREFLHHGLMRSSIYHFVTGVFLLFWSAVSQRTPISFWRYILFFALFAAEMALILSPPSNSTILSFFFPYRSTHQHILFLHQLFLFLSIALTRVAPYLLPLDEELNPSMQQALLERIQAVVAMADRETSVMLHAELNSINHPPPSSSKKITVNDPCFARMRPVSQQRTTELVAQLAPEMEALIIESNIKQESGPLRSAWDVALKRVSSQPQLRRANNFWEATTGGDVAGSGYYVVPSASSARPSPIPPSFHDGSPELGIDRDLAEPLAEGVGVKGRGKSL</sequence>
<dbReference type="AlphaFoldDB" id="A0A0C9Y332"/>
<dbReference type="GO" id="GO:0051787">
    <property type="term" value="F:misfolded protein binding"/>
    <property type="evidence" value="ECO:0007669"/>
    <property type="project" value="TreeGrafter"/>
</dbReference>
<reference evidence="5 6" key="1">
    <citation type="submission" date="2014-04" db="EMBL/GenBank/DDBJ databases">
        <authorList>
            <consortium name="DOE Joint Genome Institute"/>
            <person name="Kuo A."/>
            <person name="Kohler A."/>
            <person name="Nagy L.G."/>
            <person name="Floudas D."/>
            <person name="Copeland A."/>
            <person name="Barry K.W."/>
            <person name="Cichocki N."/>
            <person name="Veneault-Fourrey C."/>
            <person name="LaButti K."/>
            <person name="Lindquist E.A."/>
            <person name="Lipzen A."/>
            <person name="Lundell T."/>
            <person name="Morin E."/>
            <person name="Murat C."/>
            <person name="Sun H."/>
            <person name="Tunlid A."/>
            <person name="Henrissat B."/>
            <person name="Grigoriev I.V."/>
            <person name="Hibbett D.S."/>
            <person name="Martin F."/>
            <person name="Nordberg H.P."/>
            <person name="Cantor M.N."/>
            <person name="Hua S.X."/>
        </authorList>
    </citation>
    <scope>NUCLEOTIDE SEQUENCE [LARGE SCALE GENOMIC DNA]</scope>
    <source>
        <strain evidence="5 6">LaAM-08-1</strain>
    </source>
</reference>
<dbReference type="HOGENOM" id="CLU_043818_1_0_1"/>
<feature type="domain" description="J" evidence="4">
    <location>
        <begin position="77"/>
        <end position="142"/>
    </location>
</feature>
<dbReference type="OrthoDB" id="10250354at2759"/>
<proteinExistence type="predicted"/>
<dbReference type="SMART" id="SM00271">
    <property type="entry name" value="DnaJ"/>
    <property type="match status" value="1"/>
</dbReference>